<evidence type="ECO:0000256" key="1">
    <source>
        <dbReference type="ARBA" id="ARBA00023015"/>
    </source>
</evidence>
<keyword evidence="3" id="KW-0804">Transcription</keyword>
<dbReference type="AlphaFoldDB" id="A0A9D9DZI4"/>
<reference evidence="5" key="2">
    <citation type="journal article" date="2021" name="PeerJ">
        <title>Extensive microbial diversity within the chicken gut microbiome revealed by metagenomics and culture.</title>
        <authorList>
            <person name="Gilroy R."/>
            <person name="Ravi A."/>
            <person name="Getino M."/>
            <person name="Pursley I."/>
            <person name="Horton D.L."/>
            <person name="Alikhan N.F."/>
            <person name="Baker D."/>
            <person name="Gharbi K."/>
            <person name="Hall N."/>
            <person name="Watson M."/>
            <person name="Adriaenssens E.M."/>
            <person name="Foster-Nyarko E."/>
            <person name="Jarju S."/>
            <person name="Secka A."/>
            <person name="Antonio M."/>
            <person name="Oren A."/>
            <person name="Chaudhuri R.R."/>
            <person name="La Ragione R."/>
            <person name="Hildebrand F."/>
            <person name="Pallen M.J."/>
        </authorList>
    </citation>
    <scope>NUCLEOTIDE SEQUENCE</scope>
    <source>
        <strain evidence="5">7293</strain>
    </source>
</reference>
<keyword evidence="1" id="KW-0805">Transcription regulation</keyword>
<dbReference type="Gene3D" id="3.40.50.2300">
    <property type="match status" value="2"/>
</dbReference>
<evidence type="ECO:0000313" key="6">
    <source>
        <dbReference type="Proteomes" id="UP000823615"/>
    </source>
</evidence>
<dbReference type="SUPFAM" id="SSF53822">
    <property type="entry name" value="Periplasmic binding protein-like I"/>
    <property type="match status" value="1"/>
</dbReference>
<sequence>MKIGGIFKSDDAQGPERYFGLISAMIDAGLNIDDKYFCWYDTDDRAEIVGEGGYSLLDRFIDKRLKDCTAIVCYNDEIAYNLINRLQEKGVAVPKEKAVVSFDNSFFSQISSISITSLGHKEKKTGTAAATMLLSIIQGNEIISEKLGWELYERRSG</sequence>
<dbReference type="InterPro" id="IPR028082">
    <property type="entry name" value="Peripla_BP_I"/>
</dbReference>
<dbReference type="PANTHER" id="PTHR30146:SF109">
    <property type="entry name" value="HTH-TYPE TRANSCRIPTIONAL REGULATOR GALS"/>
    <property type="match status" value="1"/>
</dbReference>
<dbReference type="PANTHER" id="PTHR30146">
    <property type="entry name" value="LACI-RELATED TRANSCRIPTIONAL REPRESSOR"/>
    <property type="match status" value="1"/>
</dbReference>
<dbReference type="Proteomes" id="UP000823615">
    <property type="component" value="Unassembled WGS sequence"/>
</dbReference>
<evidence type="ECO:0000259" key="4">
    <source>
        <dbReference type="Pfam" id="PF13377"/>
    </source>
</evidence>
<dbReference type="Pfam" id="PF13377">
    <property type="entry name" value="Peripla_BP_3"/>
    <property type="match status" value="1"/>
</dbReference>
<dbReference type="InterPro" id="IPR046335">
    <property type="entry name" value="LacI/GalR-like_sensor"/>
</dbReference>
<dbReference type="GO" id="GO:0000976">
    <property type="term" value="F:transcription cis-regulatory region binding"/>
    <property type="evidence" value="ECO:0007669"/>
    <property type="project" value="TreeGrafter"/>
</dbReference>
<reference evidence="5" key="1">
    <citation type="submission" date="2020-10" db="EMBL/GenBank/DDBJ databases">
        <authorList>
            <person name="Gilroy R."/>
        </authorList>
    </citation>
    <scope>NUCLEOTIDE SEQUENCE</scope>
    <source>
        <strain evidence="5">7293</strain>
    </source>
</reference>
<keyword evidence="2" id="KW-0238">DNA-binding</keyword>
<dbReference type="EMBL" id="JADIMT010000066">
    <property type="protein sequence ID" value="MBO8436368.1"/>
    <property type="molecule type" value="Genomic_DNA"/>
</dbReference>
<protein>
    <submittedName>
        <fullName evidence="5">Substrate-binding domain-containing protein</fullName>
    </submittedName>
</protein>
<dbReference type="GO" id="GO:0003700">
    <property type="term" value="F:DNA-binding transcription factor activity"/>
    <property type="evidence" value="ECO:0007669"/>
    <property type="project" value="TreeGrafter"/>
</dbReference>
<gene>
    <name evidence="5" type="ORF">IAA97_05270</name>
</gene>
<evidence type="ECO:0000313" key="5">
    <source>
        <dbReference type="EMBL" id="MBO8436368.1"/>
    </source>
</evidence>
<name>A0A9D9DZI4_9SPIO</name>
<evidence type="ECO:0000256" key="2">
    <source>
        <dbReference type="ARBA" id="ARBA00023125"/>
    </source>
</evidence>
<comment type="caution">
    <text evidence="5">The sequence shown here is derived from an EMBL/GenBank/DDBJ whole genome shotgun (WGS) entry which is preliminary data.</text>
</comment>
<organism evidence="5 6">
    <name type="scientific">Candidatus Ornithospirochaeta stercoripullorum</name>
    <dbReference type="NCBI Taxonomy" id="2840899"/>
    <lineage>
        <taxon>Bacteria</taxon>
        <taxon>Pseudomonadati</taxon>
        <taxon>Spirochaetota</taxon>
        <taxon>Spirochaetia</taxon>
        <taxon>Spirochaetales</taxon>
        <taxon>Spirochaetaceae</taxon>
        <taxon>Spirochaetaceae incertae sedis</taxon>
        <taxon>Candidatus Ornithospirochaeta</taxon>
    </lineage>
</organism>
<feature type="domain" description="Transcriptional regulator LacI/GalR-like sensor" evidence="4">
    <location>
        <begin position="3"/>
        <end position="156"/>
    </location>
</feature>
<evidence type="ECO:0000256" key="3">
    <source>
        <dbReference type="ARBA" id="ARBA00023163"/>
    </source>
</evidence>
<proteinExistence type="predicted"/>
<accession>A0A9D9DZI4</accession>